<evidence type="ECO:0000313" key="2">
    <source>
        <dbReference type="EMBL" id="OPC82867.1"/>
    </source>
</evidence>
<comment type="caution">
    <text evidence="2">The sequence shown here is derived from an EMBL/GenBank/DDBJ whole genome shotgun (WGS) entry which is preliminary data.</text>
</comment>
<sequence length="100" mass="10826">MSIGESGQPSRQQLDDEKAALYAMDISGVTWIGYGEDTTGEGIVETAELPGGGMAMRNSIHPEGPILRFTEGEWTAFVLGVRDGEFDLDRLAEPLPEQRG</sequence>
<accession>A0A1T3P192</accession>
<evidence type="ECO:0000259" key="1">
    <source>
        <dbReference type="Pfam" id="PF04149"/>
    </source>
</evidence>
<dbReference type="EMBL" id="MWQN01000001">
    <property type="protein sequence ID" value="OPC82867.1"/>
    <property type="molecule type" value="Genomic_DNA"/>
</dbReference>
<dbReference type="AlphaFoldDB" id="A0A1T3P192"/>
<dbReference type="Proteomes" id="UP000190037">
    <property type="component" value="Unassembled WGS sequence"/>
</dbReference>
<reference evidence="2 3" key="1">
    <citation type="submission" date="2017-03" db="EMBL/GenBank/DDBJ databases">
        <title>Draft genome sequence of Streptomyces scabrisporus NF3, endophyte isolated from Amphipterygium adstringens.</title>
        <authorList>
            <person name="Vazquez M."/>
            <person name="Ceapa C.D."/>
            <person name="Rodriguez Luna D."/>
            <person name="Sanchez Esquivel S."/>
        </authorList>
    </citation>
    <scope>NUCLEOTIDE SEQUENCE [LARGE SCALE GENOMIC DNA]</scope>
    <source>
        <strain evidence="2 3">NF3</strain>
    </source>
</reference>
<dbReference type="Pfam" id="PF04149">
    <property type="entry name" value="DUF397"/>
    <property type="match status" value="1"/>
</dbReference>
<organism evidence="2 3">
    <name type="scientific">Embleya scabrispora</name>
    <dbReference type="NCBI Taxonomy" id="159449"/>
    <lineage>
        <taxon>Bacteria</taxon>
        <taxon>Bacillati</taxon>
        <taxon>Actinomycetota</taxon>
        <taxon>Actinomycetes</taxon>
        <taxon>Kitasatosporales</taxon>
        <taxon>Streptomycetaceae</taxon>
        <taxon>Embleya</taxon>
    </lineage>
</organism>
<dbReference type="InterPro" id="IPR007278">
    <property type="entry name" value="DUF397"/>
</dbReference>
<dbReference type="RefSeq" id="WP_078977168.1">
    <property type="nucleotide sequence ID" value="NZ_MWQN01000001.1"/>
</dbReference>
<dbReference type="STRING" id="159449.B4N89_19720"/>
<proteinExistence type="predicted"/>
<gene>
    <name evidence="2" type="ORF">B4N89_19720</name>
</gene>
<feature type="domain" description="DUF397" evidence="1">
    <location>
        <begin position="40"/>
        <end position="82"/>
    </location>
</feature>
<keyword evidence="3" id="KW-1185">Reference proteome</keyword>
<protein>
    <submittedName>
        <fullName evidence="2">DUF397 domain-containing protein</fullName>
    </submittedName>
</protein>
<dbReference type="OrthoDB" id="3296416at2"/>
<dbReference type="eggNOG" id="ENOG502ZTSC">
    <property type="taxonomic scope" value="Bacteria"/>
</dbReference>
<evidence type="ECO:0000313" key="3">
    <source>
        <dbReference type="Proteomes" id="UP000190037"/>
    </source>
</evidence>
<name>A0A1T3P192_9ACTN</name>